<dbReference type="EMBL" id="CAJPEX010007418">
    <property type="protein sequence ID" value="CAG0924389.1"/>
    <property type="molecule type" value="Genomic_DNA"/>
</dbReference>
<evidence type="ECO:0000256" key="2">
    <source>
        <dbReference type="SAM" id="Phobius"/>
    </source>
</evidence>
<sequence length="206" mass="22332">MKTEIPDSGFAKQVCETGHWLHDTLRASILWTTMAGWSLLLLALLSCSRTGGNCAPLGAIINHLMGMHKTLRSMLALVVSLGTVFMLASFFDTLLAISCIVVGVFYATAAAPVTCTRVPERTIQRRKSKIDSLSAAEEEEEEEERCPEGKSKVLRDEPGTRGEKVSDARGCERKSVIRVNDPLACLGITFSSNHSITMATGSLTTN</sequence>
<protein>
    <submittedName>
        <fullName evidence="3">Uncharacterized protein</fullName>
    </submittedName>
</protein>
<evidence type="ECO:0000313" key="4">
    <source>
        <dbReference type="Proteomes" id="UP000678499"/>
    </source>
</evidence>
<proteinExistence type="predicted"/>
<accession>A0A7R9GJ09</accession>
<name>A0A7R9GJ09_9CRUS</name>
<dbReference type="EMBL" id="OA889455">
    <property type="protein sequence ID" value="CAD7284237.1"/>
    <property type="molecule type" value="Genomic_DNA"/>
</dbReference>
<feature type="compositionally biased region" description="Acidic residues" evidence="1">
    <location>
        <begin position="136"/>
        <end position="145"/>
    </location>
</feature>
<feature type="transmembrane region" description="Helical" evidence="2">
    <location>
        <begin position="29"/>
        <end position="48"/>
    </location>
</feature>
<gene>
    <name evidence="3" type="ORF">NMOB1V02_LOCUS11844</name>
</gene>
<keyword evidence="2" id="KW-0472">Membrane</keyword>
<evidence type="ECO:0000313" key="3">
    <source>
        <dbReference type="EMBL" id="CAD7284237.1"/>
    </source>
</evidence>
<feature type="transmembrane region" description="Helical" evidence="2">
    <location>
        <begin position="69"/>
        <end position="88"/>
    </location>
</feature>
<reference evidence="3" key="1">
    <citation type="submission" date="2020-11" db="EMBL/GenBank/DDBJ databases">
        <authorList>
            <person name="Tran Van P."/>
        </authorList>
    </citation>
    <scope>NUCLEOTIDE SEQUENCE</scope>
</reference>
<keyword evidence="4" id="KW-1185">Reference proteome</keyword>
<keyword evidence="2" id="KW-1133">Transmembrane helix</keyword>
<dbReference type="Proteomes" id="UP000678499">
    <property type="component" value="Unassembled WGS sequence"/>
</dbReference>
<evidence type="ECO:0000256" key="1">
    <source>
        <dbReference type="SAM" id="MobiDB-lite"/>
    </source>
</evidence>
<dbReference type="AlphaFoldDB" id="A0A7R9GJ09"/>
<keyword evidence="2" id="KW-0812">Transmembrane</keyword>
<organism evidence="3">
    <name type="scientific">Notodromas monacha</name>
    <dbReference type="NCBI Taxonomy" id="399045"/>
    <lineage>
        <taxon>Eukaryota</taxon>
        <taxon>Metazoa</taxon>
        <taxon>Ecdysozoa</taxon>
        <taxon>Arthropoda</taxon>
        <taxon>Crustacea</taxon>
        <taxon>Oligostraca</taxon>
        <taxon>Ostracoda</taxon>
        <taxon>Podocopa</taxon>
        <taxon>Podocopida</taxon>
        <taxon>Cypridocopina</taxon>
        <taxon>Cypridoidea</taxon>
        <taxon>Cyprididae</taxon>
        <taxon>Notodromas</taxon>
    </lineage>
</organism>
<feature type="region of interest" description="Disordered" evidence="1">
    <location>
        <begin position="129"/>
        <end position="167"/>
    </location>
</feature>
<feature type="compositionally biased region" description="Basic and acidic residues" evidence="1">
    <location>
        <begin position="146"/>
        <end position="167"/>
    </location>
</feature>
<feature type="transmembrane region" description="Helical" evidence="2">
    <location>
        <begin position="94"/>
        <end position="118"/>
    </location>
</feature>